<dbReference type="InterPro" id="IPR010331">
    <property type="entry name" value="ExoD"/>
</dbReference>
<keyword evidence="1" id="KW-1133">Transmembrane helix</keyword>
<reference evidence="3" key="1">
    <citation type="submission" date="2016-10" db="EMBL/GenBank/DDBJ databases">
        <authorList>
            <person name="Varghese N."/>
            <person name="Submissions S."/>
        </authorList>
    </citation>
    <scope>NUCLEOTIDE SEQUENCE [LARGE SCALE GENOMIC DNA]</scope>
    <source>
        <strain evidence="3">DSM 16477</strain>
    </source>
</reference>
<name>A0A1G7SZS4_9RHOB</name>
<proteinExistence type="predicted"/>
<protein>
    <submittedName>
        <fullName evidence="2">Uncharacterized conserved protein</fullName>
    </submittedName>
</protein>
<dbReference type="PANTHER" id="PTHR41795:SF1">
    <property type="entry name" value="EXOPOLYSACCHARIDE SYNTHESIS PROTEIN"/>
    <property type="match status" value="1"/>
</dbReference>
<feature type="transmembrane region" description="Helical" evidence="1">
    <location>
        <begin position="176"/>
        <end position="196"/>
    </location>
</feature>
<dbReference type="PANTHER" id="PTHR41795">
    <property type="entry name" value="EXOPOLYSACCHARIDE SYNTHESIS PROTEIN"/>
    <property type="match status" value="1"/>
</dbReference>
<dbReference type="STRING" id="218672.SAMN04489759_10638"/>
<dbReference type="EMBL" id="FNBP01000006">
    <property type="protein sequence ID" value="SDG28471.1"/>
    <property type="molecule type" value="Genomic_DNA"/>
</dbReference>
<evidence type="ECO:0000313" key="2">
    <source>
        <dbReference type="EMBL" id="SDG28471.1"/>
    </source>
</evidence>
<keyword evidence="1" id="KW-0812">Transmembrane</keyword>
<dbReference type="Pfam" id="PF06055">
    <property type="entry name" value="ExoD"/>
    <property type="match status" value="1"/>
</dbReference>
<dbReference type="Proteomes" id="UP000199399">
    <property type="component" value="Unassembled WGS sequence"/>
</dbReference>
<feature type="transmembrane region" description="Helical" evidence="1">
    <location>
        <begin position="58"/>
        <end position="79"/>
    </location>
</feature>
<feature type="transmembrane region" description="Helical" evidence="1">
    <location>
        <begin position="130"/>
        <end position="148"/>
    </location>
</feature>
<keyword evidence="1" id="KW-0472">Membrane</keyword>
<organism evidence="2 3">
    <name type="scientific">Sulfitobacter delicatus</name>
    <dbReference type="NCBI Taxonomy" id="218672"/>
    <lineage>
        <taxon>Bacteria</taxon>
        <taxon>Pseudomonadati</taxon>
        <taxon>Pseudomonadota</taxon>
        <taxon>Alphaproteobacteria</taxon>
        <taxon>Rhodobacterales</taxon>
        <taxon>Roseobacteraceae</taxon>
        <taxon>Sulfitobacter</taxon>
    </lineage>
</organism>
<dbReference type="OrthoDB" id="7949130at2"/>
<dbReference type="AlphaFoldDB" id="A0A1G7SZS4"/>
<dbReference type="RefSeq" id="WP_093742456.1">
    <property type="nucleotide sequence ID" value="NZ_FNBP01000006.1"/>
</dbReference>
<dbReference type="PIRSF" id="PIRSF033239">
    <property type="entry name" value="ExoD"/>
    <property type="match status" value="1"/>
</dbReference>
<feature type="transmembrane region" description="Helical" evidence="1">
    <location>
        <begin position="154"/>
        <end position="171"/>
    </location>
</feature>
<sequence>MADKDAPSLNGVLDQMEHLSGGEDRQITVEEIIDCLGKHSFASTILAFSLISTSPASGIPGITAFVALVVMFLVVQMIVGRDSLWLPGFIMRRDIAAKKLREGVSWLRKPVGFVDRFLHERSTYLLHRPWVYLPLFMVLALTLFMPFMEVIPTSGSIASAMIAIFAAGYLMRDGRVVILSMILMSLLPIGVAWFLMGR</sequence>
<evidence type="ECO:0000256" key="1">
    <source>
        <dbReference type="SAM" id="Phobius"/>
    </source>
</evidence>
<accession>A0A1G7SZS4</accession>
<gene>
    <name evidence="2" type="ORF">SAMN04489759_10638</name>
</gene>
<evidence type="ECO:0000313" key="3">
    <source>
        <dbReference type="Proteomes" id="UP000199399"/>
    </source>
</evidence>
<keyword evidence="3" id="KW-1185">Reference proteome</keyword>